<evidence type="ECO:0000313" key="2">
    <source>
        <dbReference type="Proteomes" id="UP000316855"/>
    </source>
</evidence>
<dbReference type="EMBL" id="CP036343">
    <property type="protein sequence ID" value="QDT89804.1"/>
    <property type="molecule type" value="Genomic_DNA"/>
</dbReference>
<gene>
    <name evidence="1" type="ORF">Pan161_14360</name>
</gene>
<accession>A0A517V9W8</accession>
<dbReference type="Proteomes" id="UP000316855">
    <property type="component" value="Chromosome"/>
</dbReference>
<dbReference type="KEGG" id="gax:Pan161_14360"/>
<reference evidence="1 2" key="1">
    <citation type="submission" date="2019-02" db="EMBL/GenBank/DDBJ databases">
        <title>Deep-cultivation of Planctomycetes and their phenomic and genomic characterization uncovers novel biology.</title>
        <authorList>
            <person name="Wiegand S."/>
            <person name="Jogler M."/>
            <person name="Boedeker C."/>
            <person name="Pinto D."/>
            <person name="Vollmers J."/>
            <person name="Rivas-Marin E."/>
            <person name="Kohn T."/>
            <person name="Peeters S.H."/>
            <person name="Heuer A."/>
            <person name="Rast P."/>
            <person name="Oberbeckmann S."/>
            <person name="Bunk B."/>
            <person name="Jeske O."/>
            <person name="Meyerdierks A."/>
            <person name="Storesund J.E."/>
            <person name="Kallscheuer N."/>
            <person name="Luecker S."/>
            <person name="Lage O.M."/>
            <person name="Pohl T."/>
            <person name="Merkel B.J."/>
            <person name="Hornburger P."/>
            <person name="Mueller R.-W."/>
            <person name="Bruemmer F."/>
            <person name="Labrenz M."/>
            <person name="Spormann A.M."/>
            <person name="Op den Camp H."/>
            <person name="Overmann J."/>
            <person name="Amann R."/>
            <person name="Jetten M.S.M."/>
            <person name="Mascher T."/>
            <person name="Medema M.H."/>
            <person name="Devos D.P."/>
            <person name="Kaster A.-K."/>
            <person name="Ovreas L."/>
            <person name="Rohde M."/>
            <person name="Galperin M.Y."/>
            <person name="Jogler C."/>
        </authorList>
    </citation>
    <scope>NUCLEOTIDE SEQUENCE [LARGE SCALE GENOMIC DNA]</scope>
    <source>
        <strain evidence="1 2">Pan161</strain>
    </source>
</reference>
<organism evidence="1 2">
    <name type="scientific">Gimesia algae</name>
    <dbReference type="NCBI Taxonomy" id="2527971"/>
    <lineage>
        <taxon>Bacteria</taxon>
        <taxon>Pseudomonadati</taxon>
        <taxon>Planctomycetota</taxon>
        <taxon>Planctomycetia</taxon>
        <taxon>Planctomycetales</taxon>
        <taxon>Planctomycetaceae</taxon>
        <taxon>Gimesia</taxon>
    </lineage>
</organism>
<name>A0A517V9W8_9PLAN</name>
<evidence type="ECO:0000313" key="1">
    <source>
        <dbReference type="EMBL" id="QDT89804.1"/>
    </source>
</evidence>
<sequence>MDVMNKTDMPIRDLYQTRYNTQFSEYMTINTRTRNHRLILTQIGFLPYTPSVISITPVWTVRVDS</sequence>
<keyword evidence="2" id="KW-1185">Reference proteome</keyword>
<proteinExistence type="predicted"/>
<dbReference type="AlphaFoldDB" id="A0A517V9W8"/>
<protein>
    <submittedName>
        <fullName evidence="1">Uncharacterized protein</fullName>
    </submittedName>
</protein>